<protein>
    <submittedName>
        <fullName evidence="1">Uncharacterized protein</fullName>
    </submittedName>
</protein>
<evidence type="ECO:0000313" key="1">
    <source>
        <dbReference type="EMBL" id="ACT06254.1"/>
    </source>
</evidence>
<dbReference type="HOGENOM" id="CLU_3199050_0_0_6"/>
<dbReference type="EMBL" id="CP001655">
    <property type="protein sequence ID" value="ACT06254.1"/>
    <property type="molecule type" value="Genomic_DNA"/>
</dbReference>
<proteinExistence type="predicted"/>
<organism evidence="1 2">
    <name type="scientific">Dickeya chrysanthemi (strain Ech1591)</name>
    <name type="common">Dickeya zeae (strain Ech1591)</name>
    <dbReference type="NCBI Taxonomy" id="561229"/>
    <lineage>
        <taxon>Bacteria</taxon>
        <taxon>Pseudomonadati</taxon>
        <taxon>Pseudomonadota</taxon>
        <taxon>Gammaproteobacteria</taxon>
        <taxon>Enterobacterales</taxon>
        <taxon>Pectobacteriaceae</taxon>
        <taxon>Dickeya</taxon>
    </lineage>
</organism>
<dbReference type="KEGG" id="dze:Dd1591_1392"/>
<gene>
    <name evidence="1" type="ordered locus">Dd1591_1392</name>
</gene>
<accession>C6CEE4</accession>
<name>C6CEE4_DICC1</name>
<sequence length="45" mass="5213">MRGEGRFFYLCTPREVILSDRLDSSSQLMIFVTLLKQGFNLNNVC</sequence>
<evidence type="ECO:0000313" key="2">
    <source>
        <dbReference type="Proteomes" id="UP000002735"/>
    </source>
</evidence>
<dbReference type="Proteomes" id="UP000002735">
    <property type="component" value="Chromosome"/>
</dbReference>
<reference evidence="1 2" key="1">
    <citation type="submission" date="2009-06" db="EMBL/GenBank/DDBJ databases">
        <title>Complete sequence of Dickeya zeae Ech1591.</title>
        <authorList>
            <consortium name="US DOE Joint Genome Institute"/>
            <person name="Lucas S."/>
            <person name="Copeland A."/>
            <person name="Lapidus A."/>
            <person name="Glavina del Rio T."/>
            <person name="Tice H."/>
            <person name="Bruce D."/>
            <person name="Goodwin L."/>
            <person name="Pitluck S."/>
            <person name="Chertkov O."/>
            <person name="Brettin T."/>
            <person name="Detter J.C."/>
            <person name="Han C."/>
            <person name="Larimer F."/>
            <person name="Land M."/>
            <person name="Hauser L."/>
            <person name="Kyrpides N."/>
            <person name="Ovchinnikova G."/>
            <person name="Balakrishnan V."/>
            <person name="Glasner J."/>
            <person name="Perna N.T."/>
        </authorList>
    </citation>
    <scope>NUCLEOTIDE SEQUENCE [LARGE SCALE GENOMIC DNA]</scope>
    <source>
        <strain evidence="1 2">Ech1591</strain>
    </source>
</reference>
<dbReference type="AlphaFoldDB" id="C6CEE4"/>